<dbReference type="SUPFAM" id="SSF89919">
    <property type="entry name" value="Ribosome-binding factor A, RbfA"/>
    <property type="match status" value="1"/>
</dbReference>
<proteinExistence type="predicted"/>
<dbReference type="AlphaFoldDB" id="L1LCC0"/>
<dbReference type="Proteomes" id="UP000031512">
    <property type="component" value="Unassembled WGS sequence"/>
</dbReference>
<evidence type="ECO:0000256" key="1">
    <source>
        <dbReference type="SAM" id="MobiDB-lite"/>
    </source>
</evidence>
<sequence>MFSQIRAFSRLSQNRIAQQNVKGFKNLYDLESLEIAKVFSEKIKGDKKVVNKNGEPESTSFPSVKEKRRGARVVKNESLQDYNFAEVVEPKEPPFESLKKNPLYHDLTHVELQQIQELQARSRIGNPYNALNKNKVIMDPVRDAKALVKEFKYEDDEDVDRIDRMIQERNRFDEIVSRIRTKIRQEKKENTAIHKAMIPSISGVVVDPIRKHVMRRAARIGTLLHTHIEQIFTANNPEFLYSMLNGASITINHVEMATSKSVVKCFYTILSEHDSREIQPLLDKAAPRVRFLIARKLELGYTPPVRFIEYRKRSAIKDLQKTVDTHFLTPMEGKIGKSNSSQTRTADKGLENKIQNETLSTMSEDTLLEMQGTFHRRYSGFG</sequence>
<dbReference type="KEGG" id="beq:BEWA_013520"/>
<dbReference type="InterPro" id="IPR015946">
    <property type="entry name" value="KH_dom-like_a/b"/>
</dbReference>
<dbReference type="RefSeq" id="XP_004832245.1">
    <property type="nucleotide sequence ID" value="XM_004832188.1"/>
</dbReference>
<gene>
    <name evidence="2" type="ORF">BEWA_013520</name>
</gene>
<evidence type="ECO:0000313" key="3">
    <source>
        <dbReference type="Proteomes" id="UP000031512"/>
    </source>
</evidence>
<organism evidence="2 3">
    <name type="scientific">Theileria equi strain WA</name>
    <dbReference type="NCBI Taxonomy" id="1537102"/>
    <lineage>
        <taxon>Eukaryota</taxon>
        <taxon>Sar</taxon>
        <taxon>Alveolata</taxon>
        <taxon>Apicomplexa</taxon>
        <taxon>Aconoidasida</taxon>
        <taxon>Piroplasmida</taxon>
        <taxon>Theileriidae</taxon>
        <taxon>Theileria</taxon>
    </lineage>
</organism>
<accession>L1LCC0</accession>
<dbReference type="eggNOG" id="ENOG502SQBR">
    <property type="taxonomic scope" value="Eukaryota"/>
</dbReference>
<dbReference type="OrthoDB" id="418445at2759"/>
<dbReference type="GO" id="GO:0006364">
    <property type="term" value="P:rRNA processing"/>
    <property type="evidence" value="ECO:0007669"/>
    <property type="project" value="InterPro"/>
</dbReference>
<name>L1LCC0_THEEQ</name>
<dbReference type="Pfam" id="PF02033">
    <property type="entry name" value="RBFA"/>
    <property type="match status" value="1"/>
</dbReference>
<evidence type="ECO:0000313" key="2">
    <source>
        <dbReference type="EMBL" id="EKX72793.1"/>
    </source>
</evidence>
<dbReference type="InterPro" id="IPR000238">
    <property type="entry name" value="RbfA"/>
</dbReference>
<dbReference type="Gene3D" id="3.30.300.20">
    <property type="match status" value="1"/>
</dbReference>
<dbReference type="GeneID" id="15804428"/>
<dbReference type="EMBL" id="ACOU01000004">
    <property type="protein sequence ID" value="EKX72793.1"/>
    <property type="molecule type" value="Genomic_DNA"/>
</dbReference>
<dbReference type="VEuPathDB" id="PiroplasmaDB:BEWA_013520"/>
<keyword evidence="3" id="KW-1185">Reference proteome</keyword>
<comment type="caution">
    <text evidence="2">The sequence shown here is derived from an EMBL/GenBank/DDBJ whole genome shotgun (WGS) entry which is preliminary data.</text>
</comment>
<reference evidence="2 3" key="1">
    <citation type="journal article" date="2012" name="BMC Genomics">
        <title>Comparative genomic analysis and phylogenetic position of Theileria equi.</title>
        <authorList>
            <person name="Kappmeyer L.S."/>
            <person name="Thiagarajan M."/>
            <person name="Herndon D.R."/>
            <person name="Ramsay J.D."/>
            <person name="Caler E."/>
            <person name="Djikeng A."/>
            <person name="Gillespie J.J."/>
            <person name="Lau A.O."/>
            <person name="Roalson E.H."/>
            <person name="Silva J.C."/>
            <person name="Silva M.G."/>
            <person name="Suarez C.E."/>
            <person name="Ueti M.W."/>
            <person name="Nene V.M."/>
            <person name="Mealey R.H."/>
            <person name="Knowles D.P."/>
            <person name="Brayton K.A."/>
        </authorList>
    </citation>
    <scope>NUCLEOTIDE SEQUENCE [LARGE SCALE GENOMIC DNA]</scope>
    <source>
        <strain evidence="2 3">WA</strain>
    </source>
</reference>
<feature type="region of interest" description="Disordered" evidence="1">
    <location>
        <begin position="331"/>
        <end position="350"/>
    </location>
</feature>
<dbReference type="InterPro" id="IPR023799">
    <property type="entry name" value="RbfA_dom_sf"/>
</dbReference>
<protein>
    <submittedName>
        <fullName evidence="2">Uncharacterized protein</fullName>
    </submittedName>
</protein>